<dbReference type="OrthoDB" id="2889232at2759"/>
<dbReference type="Proteomes" id="UP000467700">
    <property type="component" value="Unassembled WGS sequence"/>
</dbReference>
<reference evidence="1 2" key="1">
    <citation type="submission" date="2020-01" db="EMBL/GenBank/DDBJ databases">
        <authorList>
            <person name="Gupta K D."/>
        </authorList>
    </citation>
    <scope>NUCLEOTIDE SEQUENCE [LARGE SCALE GENOMIC DNA]</scope>
</reference>
<dbReference type="AlphaFoldDB" id="A0A8S0WHH1"/>
<sequence>MRTSSLCVFGVSLQNFVKRPDLFHVMIMERGVLGHSVDELLAALQVKLDKGDDGFSEYLSNVRASKDRSVASWKEKCSERRTQLLKLADVASYRSNLSCPINRLPFEIFGAIVLLLLPPDSFMSNVPDCRGTAKSVMAVTHVCHQWRMSTLNIPQLWASIPLDKTLASPKAIGLTFLQRSRPLPVSLFQEFTARGIEHGKRDDLAQFYLALVQQASRIESIDFRGKFHRGGALQIFREALPSIKSLRLDFHVGFRSDLFEDSDNDEDEDEDEGADYSPLNYTRRIHALRDLSPSLRRLHLVDFGWWVYPPDGGQRRIIQFPVGLTHLYLVGQEDFVSPSEVLDVLQSLTSLEVLHLEDIYHPHALNVFSSRRVEFKVIRMLRLRMNNTYTFGAYPHYLLPSLSLPTTAEVIWTADISRSMTPGSGILAAQLPPPSRLALVTKVIVRCGDGNYFMLSGDILVFEHDNYNAVRAYRQLAVWKDHLPNVTSIGLSSIEDCRGNFIVLQSFRSVEHLELYTYHAVHKLVLALESEHQVGVFDDQQDAIPGCNPEPWLLCPNLGTVTVYTQEKDVRDPVIAHKLLRRRMARVKGFPLQLPESGLITRHRPAFGTSYTINFRTGDMGGVLNQHGLTVDDVWRLE</sequence>
<evidence type="ECO:0000313" key="1">
    <source>
        <dbReference type="EMBL" id="CAA7262343.1"/>
    </source>
</evidence>
<organism evidence="1 2">
    <name type="scientific">Cyclocybe aegerita</name>
    <name type="common">Black poplar mushroom</name>
    <name type="synonym">Agrocybe aegerita</name>
    <dbReference type="NCBI Taxonomy" id="1973307"/>
    <lineage>
        <taxon>Eukaryota</taxon>
        <taxon>Fungi</taxon>
        <taxon>Dikarya</taxon>
        <taxon>Basidiomycota</taxon>
        <taxon>Agaricomycotina</taxon>
        <taxon>Agaricomycetes</taxon>
        <taxon>Agaricomycetidae</taxon>
        <taxon>Agaricales</taxon>
        <taxon>Agaricineae</taxon>
        <taxon>Bolbitiaceae</taxon>
        <taxon>Cyclocybe</taxon>
    </lineage>
</organism>
<name>A0A8S0WHH1_CYCAE</name>
<protein>
    <recommendedName>
        <fullName evidence="3">F-box domain-containing protein</fullName>
    </recommendedName>
</protein>
<evidence type="ECO:0008006" key="3">
    <source>
        <dbReference type="Google" id="ProtNLM"/>
    </source>
</evidence>
<gene>
    <name evidence="1" type="ORF">AAE3_LOCUS4333</name>
</gene>
<accession>A0A8S0WHH1</accession>
<proteinExistence type="predicted"/>
<comment type="caution">
    <text evidence="1">The sequence shown here is derived from an EMBL/GenBank/DDBJ whole genome shotgun (WGS) entry which is preliminary data.</text>
</comment>
<dbReference type="EMBL" id="CACVBS010000035">
    <property type="protein sequence ID" value="CAA7262343.1"/>
    <property type="molecule type" value="Genomic_DNA"/>
</dbReference>
<evidence type="ECO:0000313" key="2">
    <source>
        <dbReference type="Proteomes" id="UP000467700"/>
    </source>
</evidence>
<keyword evidence="2" id="KW-1185">Reference proteome</keyword>